<dbReference type="SUPFAM" id="SSF49303">
    <property type="entry name" value="beta-Galactosidase/glucuronidase domain"/>
    <property type="match status" value="1"/>
</dbReference>
<dbReference type="PANTHER" id="PTHR42732">
    <property type="entry name" value="BETA-GALACTOSIDASE"/>
    <property type="match status" value="1"/>
</dbReference>
<dbReference type="Pfam" id="PF02837">
    <property type="entry name" value="Glyco_hydro_2_N"/>
    <property type="match status" value="1"/>
</dbReference>
<dbReference type="SUPFAM" id="SSF51445">
    <property type="entry name" value="(Trans)glycosidases"/>
    <property type="match status" value="1"/>
</dbReference>
<dbReference type="EC" id="3.2.1.23" evidence="8"/>
<dbReference type="GO" id="GO:0004565">
    <property type="term" value="F:beta-galactosidase activity"/>
    <property type="evidence" value="ECO:0007669"/>
    <property type="project" value="UniProtKB-EC"/>
</dbReference>
<dbReference type="InterPro" id="IPR032311">
    <property type="entry name" value="DUF4982"/>
</dbReference>
<dbReference type="InterPro" id="IPR040605">
    <property type="entry name" value="Glyco_hydro2_dom5"/>
</dbReference>
<keyword evidence="3 8" id="KW-0326">Glycosidase</keyword>
<comment type="similarity">
    <text evidence="1">Belongs to the glycosyl hydrolase 2 family.</text>
</comment>
<dbReference type="SUPFAM" id="SSF49785">
    <property type="entry name" value="Galactose-binding domain-like"/>
    <property type="match status" value="2"/>
</dbReference>
<dbReference type="Proteomes" id="UP000557717">
    <property type="component" value="Unassembled WGS sequence"/>
</dbReference>
<dbReference type="InterPro" id="IPR036156">
    <property type="entry name" value="Beta-gal/glucu_dom_sf"/>
</dbReference>
<keyword evidence="9" id="KW-1185">Reference proteome</keyword>
<dbReference type="InterPro" id="IPR017853">
    <property type="entry name" value="GH"/>
</dbReference>
<evidence type="ECO:0000256" key="3">
    <source>
        <dbReference type="ARBA" id="ARBA00023295"/>
    </source>
</evidence>
<keyword evidence="2 8" id="KW-0378">Hydrolase</keyword>
<dbReference type="EMBL" id="JACHFD010000020">
    <property type="protein sequence ID" value="MBB5353087.1"/>
    <property type="molecule type" value="Genomic_DNA"/>
</dbReference>
<organism evidence="8 9">
    <name type="scientific">Haloferula luteola</name>
    <dbReference type="NCBI Taxonomy" id="595692"/>
    <lineage>
        <taxon>Bacteria</taxon>
        <taxon>Pseudomonadati</taxon>
        <taxon>Verrucomicrobiota</taxon>
        <taxon>Verrucomicrobiia</taxon>
        <taxon>Verrucomicrobiales</taxon>
        <taxon>Verrucomicrobiaceae</taxon>
        <taxon>Haloferula</taxon>
    </lineage>
</organism>
<gene>
    <name evidence="8" type="ORF">HNR46_003340</name>
</gene>
<evidence type="ECO:0000259" key="7">
    <source>
        <dbReference type="Pfam" id="PF18565"/>
    </source>
</evidence>
<evidence type="ECO:0000256" key="1">
    <source>
        <dbReference type="ARBA" id="ARBA00007401"/>
    </source>
</evidence>
<dbReference type="Gene3D" id="3.20.20.80">
    <property type="entry name" value="Glycosidases"/>
    <property type="match status" value="1"/>
</dbReference>
<dbReference type="Pfam" id="PF00703">
    <property type="entry name" value="Glyco_hydro_2"/>
    <property type="match status" value="1"/>
</dbReference>
<feature type="domain" description="DUF4982" evidence="6">
    <location>
        <begin position="629"/>
        <end position="688"/>
    </location>
</feature>
<feature type="domain" description="Glycoside hydrolase family 2 immunoglobulin-like beta-sandwich" evidence="4">
    <location>
        <begin position="219"/>
        <end position="318"/>
    </location>
</feature>
<proteinExistence type="inferred from homology"/>
<dbReference type="InterPro" id="IPR008979">
    <property type="entry name" value="Galactose-bd-like_sf"/>
</dbReference>
<dbReference type="InterPro" id="IPR013783">
    <property type="entry name" value="Ig-like_fold"/>
</dbReference>
<evidence type="ECO:0000259" key="5">
    <source>
        <dbReference type="Pfam" id="PF02837"/>
    </source>
</evidence>
<name>A0A840V467_9BACT</name>
<dbReference type="GO" id="GO:0005975">
    <property type="term" value="P:carbohydrate metabolic process"/>
    <property type="evidence" value="ECO:0007669"/>
    <property type="project" value="InterPro"/>
</dbReference>
<feature type="domain" description="Glycosyl hydrolases family 2 sugar binding" evidence="5">
    <location>
        <begin position="75"/>
        <end position="153"/>
    </location>
</feature>
<protein>
    <submittedName>
        <fullName evidence="8">Beta-galactosidase</fullName>
        <ecNumber evidence="8">3.2.1.23</ecNumber>
    </submittedName>
</protein>
<dbReference type="InterPro" id="IPR006102">
    <property type="entry name" value="Ig-like_GH2"/>
</dbReference>
<sequence length="988" mass="110707">MFWISRLLWRVCWLCWLLVWWLPSAAHAQREVLRFNQHWRLHVGICEGAELPSFPDGEWEPVTLPRAWNEDDAFRVDIADLPTGTAWYRKTFALPERKLDERVVVVFEGVRHGAEFYINGQSLGFHEDGITEVGFDLTPHLNPPSEPNVLAVRTNNAWDYREQGTRQRYQWNDRNFNANYGGIPKNVWLHRMGSLHQTLPVFPGLGTSGTYIYADEFELEHGRARVHAESEVKNDSERVRSFRYEVVVAELDGTERGRFSGVESITLEPGESGMVRASGGVDGLQWWSWGYGYLYDVKTRLLEEGEVVDEMVTRTGFRQVTFGDGQVALNGRVIQLKGYAQRTTNEWPALGSAVPAWLSDFSNGMMVESGANLVRWMHTCPWRQDIASCDRVGLLQAMPAGDAEKDVTGRRWEQRVEVMTASIIAHRNHPSVVFYEGGNHGISEAHMAELLAIRDRWDPHGGRAIGARDMLASGTAEYGGEMLYINKSARNPFWAMEYSRDEGLRRYWDEFSPPYHPEGEGRPYKGEPAPAYHHNQDQHAMENVRRWYDYWECRPGTGSRVSSGGVNIVFSDTNTHHRGEVNYRTSGEVDAMRLPKDGFFAHQVMWDGWVDVEHPRAHLLGHWNYKEGIKKPVVVVSSAREVALFLDGQSLGRCRTPEKRFLFSFPEIPWRPGRLVAVGYDEEGREVCRDQRETTGPAVALRLTSHVSPDGVGFKADGADVALVDVEVVDAQGRRVPTAMHPITFELTGPAEWRGGIAVGPENSILAKTLPVECGVNRVLLRSHPEAGSIRLIARAPGLASATLELESQVPPDAAAALVPRPWLTRGPTPKGPSFQPHRISVPVASIRAGGRQQEASWACDDNEETAWENGGDDGSAWVEFTLARPAVVDEITAKFPGWRSRTYPLAIFVDGREVYRGTTSTSLGYVTLPLRPQEGRVVRVQCVGKGEVKEGFGGIREVEDAGNASDGPPVAPGRLGIVEIEFHERVR</sequence>
<feature type="domain" description="Glycoside hydrolase family 2" evidence="7">
    <location>
        <begin position="707"/>
        <end position="804"/>
    </location>
</feature>
<reference evidence="8 9" key="1">
    <citation type="submission" date="2020-08" db="EMBL/GenBank/DDBJ databases">
        <title>Genomic Encyclopedia of Type Strains, Phase IV (KMG-IV): sequencing the most valuable type-strain genomes for metagenomic binning, comparative biology and taxonomic classification.</title>
        <authorList>
            <person name="Goeker M."/>
        </authorList>
    </citation>
    <scope>NUCLEOTIDE SEQUENCE [LARGE SCALE GENOMIC DNA]</scope>
    <source>
        <strain evidence="8 9">YC6886</strain>
    </source>
</reference>
<dbReference type="PANTHER" id="PTHR42732:SF1">
    <property type="entry name" value="BETA-MANNOSIDASE"/>
    <property type="match status" value="1"/>
</dbReference>
<dbReference type="InterPro" id="IPR006104">
    <property type="entry name" value="Glyco_hydro_2_N"/>
</dbReference>
<dbReference type="Pfam" id="PF18565">
    <property type="entry name" value="Glyco_hydro2_C5"/>
    <property type="match status" value="1"/>
</dbReference>
<evidence type="ECO:0000256" key="2">
    <source>
        <dbReference type="ARBA" id="ARBA00022801"/>
    </source>
</evidence>
<dbReference type="InterPro" id="IPR051913">
    <property type="entry name" value="GH2_Domain-Containing"/>
</dbReference>
<dbReference type="Pfam" id="PF16355">
    <property type="entry name" value="DUF4982"/>
    <property type="match status" value="1"/>
</dbReference>
<evidence type="ECO:0000313" key="8">
    <source>
        <dbReference type="EMBL" id="MBB5353087.1"/>
    </source>
</evidence>
<dbReference type="AlphaFoldDB" id="A0A840V467"/>
<evidence type="ECO:0000313" key="9">
    <source>
        <dbReference type="Proteomes" id="UP000557717"/>
    </source>
</evidence>
<dbReference type="Gene3D" id="2.60.40.10">
    <property type="entry name" value="Immunoglobulins"/>
    <property type="match status" value="3"/>
</dbReference>
<accession>A0A840V467</accession>
<dbReference type="RefSeq" id="WP_184020650.1">
    <property type="nucleotide sequence ID" value="NZ_JACHFD010000020.1"/>
</dbReference>
<evidence type="ECO:0000259" key="4">
    <source>
        <dbReference type="Pfam" id="PF00703"/>
    </source>
</evidence>
<evidence type="ECO:0000259" key="6">
    <source>
        <dbReference type="Pfam" id="PF16355"/>
    </source>
</evidence>
<dbReference type="Gene3D" id="2.60.120.260">
    <property type="entry name" value="Galactose-binding domain-like"/>
    <property type="match status" value="2"/>
</dbReference>
<comment type="caution">
    <text evidence="8">The sequence shown here is derived from an EMBL/GenBank/DDBJ whole genome shotgun (WGS) entry which is preliminary data.</text>
</comment>